<dbReference type="Pfam" id="PF12422">
    <property type="entry name" value="Condensin2nSMC"/>
    <property type="match status" value="1"/>
</dbReference>
<dbReference type="InterPro" id="IPR016024">
    <property type="entry name" value="ARM-type_fold"/>
</dbReference>
<feature type="region of interest" description="Disordered" evidence="1">
    <location>
        <begin position="739"/>
        <end position="761"/>
    </location>
</feature>
<dbReference type="InterPro" id="IPR011989">
    <property type="entry name" value="ARM-like"/>
</dbReference>
<reference evidence="2" key="1">
    <citation type="submission" date="2020-02" db="EMBL/GenBank/DDBJ databases">
        <authorList>
            <person name="Scholz U."/>
            <person name="Mascher M."/>
            <person name="Fiebig A."/>
        </authorList>
    </citation>
    <scope>NUCLEOTIDE SEQUENCE</scope>
</reference>
<accession>A0A7I8KQ15</accession>
<dbReference type="GO" id="GO:0000796">
    <property type="term" value="C:condensin complex"/>
    <property type="evidence" value="ECO:0007669"/>
    <property type="project" value="TreeGrafter"/>
</dbReference>
<evidence type="ECO:0000313" key="2">
    <source>
        <dbReference type="EMBL" id="CAA7399406.1"/>
    </source>
</evidence>
<dbReference type="GO" id="GO:0000070">
    <property type="term" value="P:mitotic sister chromatid segregation"/>
    <property type="evidence" value="ECO:0007669"/>
    <property type="project" value="TreeGrafter"/>
</dbReference>
<organism evidence="2 3">
    <name type="scientific">Spirodela intermedia</name>
    <name type="common">Intermediate duckweed</name>
    <dbReference type="NCBI Taxonomy" id="51605"/>
    <lineage>
        <taxon>Eukaryota</taxon>
        <taxon>Viridiplantae</taxon>
        <taxon>Streptophyta</taxon>
        <taxon>Embryophyta</taxon>
        <taxon>Tracheophyta</taxon>
        <taxon>Spermatophyta</taxon>
        <taxon>Magnoliopsida</taxon>
        <taxon>Liliopsida</taxon>
        <taxon>Araceae</taxon>
        <taxon>Lemnoideae</taxon>
        <taxon>Spirodela</taxon>
    </lineage>
</organism>
<dbReference type="Proteomes" id="UP000663760">
    <property type="component" value="Chromosome 7"/>
</dbReference>
<dbReference type="EMBL" id="LR746270">
    <property type="protein sequence ID" value="CAA7399406.1"/>
    <property type="molecule type" value="Genomic_DNA"/>
</dbReference>
<evidence type="ECO:0000256" key="1">
    <source>
        <dbReference type="SAM" id="MobiDB-lite"/>
    </source>
</evidence>
<gene>
    <name evidence="2" type="ORF">SI8410_07010076</name>
</gene>
<dbReference type="OrthoDB" id="10062843at2759"/>
<dbReference type="SUPFAM" id="SSF48371">
    <property type="entry name" value="ARM repeat"/>
    <property type="match status" value="1"/>
</dbReference>
<name>A0A7I8KQ15_SPIIN</name>
<dbReference type="InterPro" id="IPR024741">
    <property type="entry name" value="Condensin2_G2"/>
</dbReference>
<keyword evidence="3" id="KW-1185">Reference proteome</keyword>
<dbReference type="GO" id="GO:0005634">
    <property type="term" value="C:nucleus"/>
    <property type="evidence" value="ECO:0007669"/>
    <property type="project" value="InterPro"/>
</dbReference>
<dbReference type="PANTHER" id="PTHR16199">
    <property type="entry name" value="CONDENSIN-2 COMPLEX SUBUNIT G2"/>
    <property type="match status" value="1"/>
</dbReference>
<evidence type="ECO:0000313" key="3">
    <source>
        <dbReference type="Proteomes" id="UP000663760"/>
    </source>
</evidence>
<protein>
    <submittedName>
        <fullName evidence="2">Uncharacterized protein</fullName>
    </submittedName>
</protein>
<feature type="compositionally biased region" description="Basic residues" evidence="1">
    <location>
        <begin position="740"/>
        <end position="756"/>
    </location>
</feature>
<dbReference type="AlphaFoldDB" id="A0A7I8KQ15"/>
<sequence length="1169" mass="128666">MEKRLRSSLRSSAEEFLAAAASESESKQVKSALKALICSITPSSDLCTSLPAALHLALSRSLDCFRNSLQSQARDDGDRSSRSPPVKRVRRWEESSPSPSNDGAEELPVSQAETLARLRDIRRYACIAHICVSHPRKSFSPPDFLPCVRSLHDCLILFETDDELLLEVASLCEKWWKEKLPEREALISQSLPFLLSRSLTMNKKTYVHRVYAMRDAFLLFDFHDESIEDLKLLLLRCVITPLYLKTDEGRRFIAFMLTLNGKLLKEALALIKSQIPFGRKTVLEAYADILFRFWKHSEDSFRTETEDGFLQSLIEGAIYASSRSLANSIRRILRGFIDNRATDGVDKLLFRLAEPVLFRSLQVANSNVRQNALHLLIDMFPLENPDVTREAKNELLEKQFFLLERLLADDSPDIRSVAVEGCCRVLYLFWEVIPSSTITKMLTKIIDDISHDASNDVKLSTLKGIAYLLGNPQASEVLKVLLPRLGFMFLDPFLSVRMHVCDLLLAAKTIRSFQFNKVVDLDILLSSLANDHPIVAQKIVSLLMPSYFPSKVTTKEACNRFIALVKRSPAAGARFCEFARLEGSSSKSLIELVKACFNLATSSSEDLTPGQIDGLFTASSNLCRDLSSDAACKATLCKFFSKETLKSLLSTISSVRAQNSILSIASFVYPDGLVDFHDNCMRLIKNCSSLTGKVEMQAEIRRVHRLMVSNGRSNDLFGALADILRMAASRISEKLELPSGRKKKKKKIEKTRKKTTSKNSDLPLLAGSEDCAVAAAAAWQVKDLLAETETRTAMLTSPFLESVSSSLGTISRVFIEKSASWEQVDLLPVLAYTTLSLYRSLQDVDLTKVVDPPTDSSGEPRGNVSTALNYRAQCFLFLMNSLFSIQLNSKTISGVVRVSTALLKFIADAATLRLIPPSHPRWPLFASTFLRHLTSTSHNAAALFPFAKSSFTYAAKLLHVLLSAAAADQPLHQVPLLPYSSSLAHDLLDLAAAASLRLSTARPWLPDLLLALASPRLAADSPPPTQPTHLPLWLRSLGAAELRQFAGDGDGGGGAPPAIVGLLRAAAALLRKGNPKVLAAVGAVLVEAMEVGLRAGDFDLVLGLVRFLSLEVAEAEGAPPCGFLNEAHKLVGQALADAEEGEEQGRRRLEAAEELLRSLCGGVPSHFPV</sequence>
<proteinExistence type="predicted"/>
<dbReference type="PANTHER" id="PTHR16199:SF4">
    <property type="entry name" value="CONDENSIN-2 COMPLEX SUBUNIT G2"/>
    <property type="match status" value="1"/>
</dbReference>
<dbReference type="Gene3D" id="1.25.10.10">
    <property type="entry name" value="Leucine-rich Repeat Variant"/>
    <property type="match status" value="1"/>
</dbReference>
<feature type="region of interest" description="Disordered" evidence="1">
    <location>
        <begin position="72"/>
        <end position="109"/>
    </location>
</feature>